<evidence type="ECO:0000313" key="4">
    <source>
        <dbReference type="Proteomes" id="UP000622687"/>
    </source>
</evidence>
<dbReference type="GO" id="GO:0005975">
    <property type="term" value="P:carbohydrate metabolic process"/>
    <property type="evidence" value="ECO:0007669"/>
    <property type="project" value="InterPro"/>
</dbReference>
<evidence type="ECO:0000256" key="2">
    <source>
        <dbReference type="ARBA" id="ARBA00022801"/>
    </source>
</evidence>
<accession>A0A934I1F7</accession>
<evidence type="ECO:0000256" key="1">
    <source>
        <dbReference type="ARBA" id="ARBA00005336"/>
    </source>
</evidence>
<dbReference type="InterPro" id="IPR050226">
    <property type="entry name" value="NagZ_Beta-hexosaminidase"/>
</dbReference>
<dbReference type="Gene3D" id="3.20.20.300">
    <property type="entry name" value="Glycoside hydrolase, family 3, N-terminal domain"/>
    <property type="match status" value="1"/>
</dbReference>
<dbReference type="PANTHER" id="PTHR30480:SF16">
    <property type="entry name" value="GLYCOSIDE HYDROLASE FAMILY 3 DOMAIN PROTEIN"/>
    <property type="match status" value="1"/>
</dbReference>
<comment type="similarity">
    <text evidence="1">Belongs to the glycosyl hydrolase 3 family.</text>
</comment>
<dbReference type="GO" id="GO:0009254">
    <property type="term" value="P:peptidoglycan turnover"/>
    <property type="evidence" value="ECO:0007669"/>
    <property type="project" value="TreeGrafter"/>
</dbReference>
<gene>
    <name evidence="3" type="ORF">I6U51_11355</name>
</gene>
<dbReference type="EMBL" id="JAEEGB010000013">
    <property type="protein sequence ID" value="MBI6873296.1"/>
    <property type="molecule type" value="Genomic_DNA"/>
</dbReference>
<dbReference type="InterPro" id="IPR017853">
    <property type="entry name" value="GH"/>
</dbReference>
<proteinExistence type="inferred from homology"/>
<reference evidence="3" key="1">
    <citation type="submission" date="2020-12" db="EMBL/GenBank/DDBJ databases">
        <title>Clostridium thailandense sp. nov., a novel acetogenic bacterium isolated from peat land soil in Thailand.</title>
        <authorList>
            <person name="Chaikitkaew S."/>
            <person name="Birkeland N.K."/>
        </authorList>
    </citation>
    <scope>NUCLEOTIDE SEQUENCE</scope>
    <source>
        <strain evidence="3">DSM 17425</strain>
    </source>
</reference>
<keyword evidence="4" id="KW-1185">Reference proteome</keyword>
<dbReference type="Proteomes" id="UP000622687">
    <property type="component" value="Unassembled WGS sequence"/>
</dbReference>
<dbReference type="SUPFAM" id="SSF51445">
    <property type="entry name" value="(Trans)glycosidases"/>
    <property type="match status" value="1"/>
</dbReference>
<keyword evidence="2" id="KW-0378">Hydrolase</keyword>
<organism evidence="3 4">
    <name type="scientific">Clostridium aciditolerans</name>
    <dbReference type="NCBI Taxonomy" id="339861"/>
    <lineage>
        <taxon>Bacteria</taxon>
        <taxon>Bacillati</taxon>
        <taxon>Bacillota</taxon>
        <taxon>Clostridia</taxon>
        <taxon>Eubacteriales</taxon>
        <taxon>Clostridiaceae</taxon>
        <taxon>Clostridium</taxon>
    </lineage>
</organism>
<name>A0A934I1F7_9CLOT</name>
<comment type="caution">
    <text evidence="3">The sequence shown here is derived from an EMBL/GenBank/DDBJ whole genome shotgun (WGS) entry which is preliminary data.</text>
</comment>
<evidence type="ECO:0000313" key="3">
    <source>
        <dbReference type="EMBL" id="MBI6873296.1"/>
    </source>
</evidence>
<sequence length="83" mass="9236">MGNANAGSDIVLVAHGYDYEEKVINALINAARNGPISMERINESVYRILKLKQKYNLNDATINSIDVNNDIQGTVEEMRKQGL</sequence>
<dbReference type="GO" id="GO:0004553">
    <property type="term" value="F:hydrolase activity, hydrolyzing O-glycosyl compounds"/>
    <property type="evidence" value="ECO:0007669"/>
    <property type="project" value="InterPro"/>
</dbReference>
<protein>
    <submittedName>
        <fullName evidence="3">Uncharacterized protein</fullName>
    </submittedName>
</protein>
<dbReference type="InterPro" id="IPR036962">
    <property type="entry name" value="Glyco_hydro_3_N_sf"/>
</dbReference>
<dbReference type="RefSeq" id="WP_211142757.1">
    <property type="nucleotide sequence ID" value="NZ_JAEEGB010000013.1"/>
</dbReference>
<dbReference type="AlphaFoldDB" id="A0A934I1F7"/>
<dbReference type="PANTHER" id="PTHR30480">
    <property type="entry name" value="BETA-HEXOSAMINIDASE-RELATED"/>
    <property type="match status" value="1"/>
</dbReference>